<dbReference type="PANTHER" id="PTHR43210">
    <property type="entry name" value="DETHIOBIOTIN SYNTHETASE"/>
    <property type="match status" value="1"/>
</dbReference>
<sequence length="263" mass="27220">MLPAALDTRRHQPAATHRIGRGRRRPARARRQAHQHRGAMTRFVVVTGTDTGVGKTVVTAALAVALAARGLEVAAVKPVQTGVGPDEPGDADEVVRLTGSSAVHELARLRDPLAPETAARLQGVPLPLIAEVAQQIRGLDADVVLVEGAGGLLVRLDLDGGTVIDLARALDAEVVVVAREGLGTLNHAGLTVDRLGSEGLTPRLVLGSCAAEPGLAELNNRSDLPRLTGLPIDGLIPAGAGSLERTEFCGQAPSWFTALPGVV</sequence>
<evidence type="ECO:0000256" key="2">
    <source>
        <dbReference type="SAM" id="MobiDB-lite"/>
    </source>
</evidence>
<name>A0A5M4FDZ7_9ACTN</name>
<dbReference type="UniPathway" id="UPA00078">
    <property type="reaction ID" value="UER00161"/>
</dbReference>
<feature type="binding site" evidence="1">
    <location>
        <begin position="52"/>
        <end position="57"/>
    </location>
    <ligand>
        <name>ATP</name>
        <dbReference type="ChEBI" id="CHEBI:30616"/>
    </ligand>
</feature>
<keyword evidence="1" id="KW-0460">Magnesium</keyword>
<keyword evidence="1" id="KW-0479">Metal-binding</keyword>
<dbReference type="Proteomes" id="UP000380867">
    <property type="component" value="Unassembled WGS sequence"/>
</dbReference>
<comment type="pathway">
    <text evidence="1">Cofactor biosynthesis; biotin biosynthesis; biotin from 7,8-diaminononanoate: step 1/2.</text>
</comment>
<dbReference type="OrthoDB" id="9802610at2"/>
<comment type="catalytic activity">
    <reaction evidence="1">
        <text>(7R,8S)-7,8-diammoniononanoate + CO2 + ATP = (4R,5S)-dethiobiotin + ADP + phosphate + 3 H(+)</text>
        <dbReference type="Rhea" id="RHEA:15805"/>
        <dbReference type="ChEBI" id="CHEBI:15378"/>
        <dbReference type="ChEBI" id="CHEBI:16526"/>
        <dbReference type="ChEBI" id="CHEBI:30616"/>
        <dbReference type="ChEBI" id="CHEBI:43474"/>
        <dbReference type="ChEBI" id="CHEBI:149469"/>
        <dbReference type="ChEBI" id="CHEBI:149473"/>
        <dbReference type="ChEBI" id="CHEBI:456216"/>
        <dbReference type="EC" id="6.3.3.3"/>
    </reaction>
</comment>
<feature type="binding site" evidence="1">
    <location>
        <position position="56"/>
    </location>
    <ligand>
        <name>Mg(2+)</name>
        <dbReference type="ChEBI" id="CHEBI:18420"/>
    </ligand>
</feature>
<dbReference type="NCBIfam" id="TIGR00347">
    <property type="entry name" value="bioD"/>
    <property type="match status" value="1"/>
</dbReference>
<feature type="binding site" evidence="1">
    <location>
        <position position="81"/>
    </location>
    <ligand>
        <name>substrate</name>
    </ligand>
</feature>
<keyword evidence="1" id="KW-0547">Nucleotide-binding</keyword>
<feature type="active site" evidence="1">
    <location>
        <position position="77"/>
    </location>
</feature>
<evidence type="ECO:0000313" key="3">
    <source>
        <dbReference type="EMBL" id="KAA1396172.1"/>
    </source>
</evidence>
<dbReference type="GO" id="GO:0004141">
    <property type="term" value="F:dethiobiotin synthase activity"/>
    <property type="evidence" value="ECO:0007669"/>
    <property type="project" value="UniProtKB-UniRule"/>
</dbReference>
<dbReference type="AlphaFoldDB" id="A0A5M4FDZ7"/>
<comment type="caution">
    <text evidence="1">Lacks conserved residue(s) required for the propagation of feature annotation.</text>
</comment>
<proteinExistence type="inferred from homology"/>
<dbReference type="GO" id="GO:0005524">
    <property type="term" value="F:ATP binding"/>
    <property type="evidence" value="ECO:0007669"/>
    <property type="project" value="UniProtKB-UniRule"/>
</dbReference>
<protein>
    <recommendedName>
        <fullName evidence="1">ATP-dependent dethiobiotin synthetase BioD</fullName>
        <ecNumber evidence="1">6.3.3.3</ecNumber>
    </recommendedName>
    <alternativeName>
        <fullName evidence="1">DTB synthetase</fullName>
        <shortName evidence="1">DTBS</shortName>
    </alternativeName>
    <alternativeName>
        <fullName evidence="1">Dethiobiotin synthase</fullName>
    </alternativeName>
</protein>
<dbReference type="Gene3D" id="3.40.50.300">
    <property type="entry name" value="P-loop containing nucleotide triphosphate hydrolases"/>
    <property type="match status" value="1"/>
</dbReference>
<reference evidence="3" key="1">
    <citation type="submission" date="2019-09" db="EMBL/GenBank/DDBJ databases">
        <authorList>
            <person name="Li J."/>
        </authorList>
    </citation>
    <scope>NUCLEOTIDE SEQUENCE [LARGE SCALE GENOMIC DNA]</scope>
    <source>
        <strain evidence="3">JCM 14732</strain>
    </source>
</reference>
<dbReference type="PANTHER" id="PTHR43210:SF5">
    <property type="entry name" value="DETHIOBIOTIN SYNTHETASE"/>
    <property type="match status" value="1"/>
</dbReference>
<gene>
    <name evidence="1 3" type="primary">bioD</name>
    <name evidence="3" type="ORF">ESP70_018255</name>
</gene>
<feature type="region of interest" description="Disordered" evidence="2">
    <location>
        <begin position="1"/>
        <end position="36"/>
    </location>
</feature>
<dbReference type="HAMAP" id="MF_00336">
    <property type="entry name" value="BioD"/>
    <property type="match status" value="1"/>
</dbReference>
<feature type="binding site" evidence="1">
    <location>
        <position position="147"/>
    </location>
    <ligand>
        <name>Mg(2+)</name>
        <dbReference type="ChEBI" id="CHEBI:18420"/>
    </ligand>
</feature>
<dbReference type="GO" id="GO:0000287">
    <property type="term" value="F:magnesium ion binding"/>
    <property type="evidence" value="ECO:0007669"/>
    <property type="project" value="UniProtKB-UniRule"/>
</dbReference>
<feature type="binding site" evidence="1">
    <location>
        <begin position="147"/>
        <end position="150"/>
    </location>
    <ligand>
        <name>ATP</name>
        <dbReference type="ChEBI" id="CHEBI:30616"/>
    </ligand>
</feature>
<comment type="similarity">
    <text evidence="1">Belongs to the dethiobiotin synthetase family.</text>
</comment>
<keyword evidence="1 3" id="KW-0436">Ligase</keyword>
<comment type="cofactor">
    <cofactor evidence="1">
        <name>Mg(2+)</name>
        <dbReference type="ChEBI" id="CHEBI:18420"/>
    </cofactor>
</comment>
<dbReference type="GO" id="GO:0005829">
    <property type="term" value="C:cytosol"/>
    <property type="evidence" value="ECO:0007669"/>
    <property type="project" value="TreeGrafter"/>
</dbReference>
<dbReference type="Pfam" id="PF13500">
    <property type="entry name" value="AAA_26"/>
    <property type="match status" value="1"/>
</dbReference>
<feature type="compositionally biased region" description="Basic residues" evidence="2">
    <location>
        <begin position="18"/>
        <end position="36"/>
    </location>
</feature>
<dbReference type="EMBL" id="SDPQ02000003">
    <property type="protein sequence ID" value="KAA1396172.1"/>
    <property type="molecule type" value="Genomic_DNA"/>
</dbReference>
<accession>A0A5M4FDZ7</accession>
<feature type="binding site" evidence="1">
    <location>
        <position position="90"/>
    </location>
    <ligand>
        <name>Mg(2+)</name>
        <dbReference type="ChEBI" id="CHEBI:18420"/>
    </ligand>
</feature>
<dbReference type="SUPFAM" id="SSF52540">
    <property type="entry name" value="P-loop containing nucleoside triphosphate hydrolases"/>
    <property type="match status" value="1"/>
</dbReference>
<dbReference type="CDD" id="cd03109">
    <property type="entry name" value="DTBS"/>
    <property type="match status" value="1"/>
</dbReference>
<keyword evidence="1" id="KW-0093">Biotin biosynthesis</keyword>
<comment type="subcellular location">
    <subcellularLocation>
        <location evidence="1">Cytoplasm</location>
    </subcellularLocation>
</comment>
<dbReference type="InterPro" id="IPR027417">
    <property type="entry name" value="P-loop_NTPase"/>
</dbReference>
<dbReference type="GO" id="GO:0009102">
    <property type="term" value="P:biotin biosynthetic process"/>
    <property type="evidence" value="ECO:0007669"/>
    <property type="project" value="UniProtKB-UniRule"/>
</dbReference>
<evidence type="ECO:0000313" key="4">
    <source>
        <dbReference type="Proteomes" id="UP000380867"/>
    </source>
</evidence>
<organism evidence="3 4">
    <name type="scientific">Aeromicrobium ginsengisoli</name>
    <dbReference type="NCBI Taxonomy" id="363867"/>
    <lineage>
        <taxon>Bacteria</taxon>
        <taxon>Bacillati</taxon>
        <taxon>Actinomycetota</taxon>
        <taxon>Actinomycetes</taxon>
        <taxon>Propionibacteriales</taxon>
        <taxon>Nocardioidaceae</taxon>
        <taxon>Aeromicrobium</taxon>
    </lineage>
</organism>
<feature type="binding site" evidence="1">
    <location>
        <begin position="208"/>
        <end position="209"/>
    </location>
    <ligand>
        <name>ATP</name>
        <dbReference type="ChEBI" id="CHEBI:30616"/>
    </ligand>
</feature>
<keyword evidence="4" id="KW-1185">Reference proteome</keyword>
<keyword evidence="1" id="KW-0963">Cytoplasm</keyword>
<comment type="function">
    <text evidence="1">Catalyzes a mechanistically unusual reaction, the ATP-dependent insertion of CO2 between the N7 and N8 nitrogen atoms of 7,8-diaminopelargonic acid (DAPA, also called 7,8-diammoniononanoate) to form a ureido ring.</text>
</comment>
<dbReference type="InterPro" id="IPR004472">
    <property type="entry name" value="DTB_synth_BioD"/>
</dbReference>
<feature type="binding site" evidence="1">
    <location>
        <position position="90"/>
    </location>
    <ligand>
        <name>ATP</name>
        <dbReference type="ChEBI" id="CHEBI:30616"/>
    </ligand>
</feature>
<comment type="caution">
    <text evidence="3">The sequence shown here is derived from an EMBL/GenBank/DDBJ whole genome shotgun (WGS) entry which is preliminary data.</text>
</comment>
<keyword evidence="1" id="KW-0067">ATP-binding</keyword>
<dbReference type="EC" id="6.3.3.3" evidence="1"/>
<evidence type="ECO:0000256" key="1">
    <source>
        <dbReference type="HAMAP-Rule" id="MF_00336"/>
    </source>
</evidence>
<comment type="subunit">
    <text evidence="1">Homodimer.</text>
</comment>